<dbReference type="STRING" id="576131.SAMN05444486_1011036"/>
<sequence>MSETAQALQVYPAPMMPVSGGANFGDNLSFAADLMLDDYYQLAAEAAPLRLGLHALENGHFRIGDNTQIGKIGATVVLDSCITLMDAQSQAIEVLLLVEVNDEGHVAQVYAMPLAPLEPKEDYRLVGIDAENAPLRFAQVACVSFTRGTRLSLATGEQRAVEALKIGDKLLTRDDGPQEIRWIGHHTVRAIGDFAPVMITKGTLHNENDLLVSPDHRLFVYQREDKLGAGRAEVLLTARHLVNGESVFVQEGGFVDYFQILFENHQIVFAEGIAAETLLIDPRTRSALPDHVAETLSGTLAGHAARNHGEFEVGANLLNRPDAAKLLLLASRGG</sequence>
<keyword evidence="3" id="KW-1185">Reference proteome</keyword>
<gene>
    <name evidence="2" type="ORF">SAMN05444486_1011036</name>
</gene>
<dbReference type="Proteomes" id="UP000199026">
    <property type="component" value="Unassembled WGS sequence"/>
</dbReference>
<dbReference type="RefSeq" id="WP_089888369.1">
    <property type="nucleotide sequence ID" value="NZ_FNPR01000001.1"/>
</dbReference>
<feature type="domain" description="Hedgehog/Intein (Hint)" evidence="1">
    <location>
        <begin position="144"/>
        <end position="280"/>
    </location>
</feature>
<dbReference type="AlphaFoldDB" id="A0A1H3IF50"/>
<protein>
    <submittedName>
        <fullName evidence="2">Hint domain-containing protein</fullName>
    </submittedName>
</protein>
<organism evidence="2 3">
    <name type="scientific">Lentibacter algarum</name>
    <dbReference type="NCBI Taxonomy" id="576131"/>
    <lineage>
        <taxon>Bacteria</taxon>
        <taxon>Pseudomonadati</taxon>
        <taxon>Pseudomonadota</taxon>
        <taxon>Alphaproteobacteria</taxon>
        <taxon>Rhodobacterales</taxon>
        <taxon>Roseobacteraceae</taxon>
        <taxon>Lentibacter</taxon>
    </lineage>
</organism>
<dbReference type="GeneID" id="78123820"/>
<dbReference type="OrthoDB" id="6305173at2"/>
<reference evidence="2 3" key="1">
    <citation type="submission" date="2016-10" db="EMBL/GenBank/DDBJ databases">
        <authorList>
            <person name="de Groot N.N."/>
        </authorList>
    </citation>
    <scope>NUCLEOTIDE SEQUENCE [LARGE SCALE GENOMIC DNA]</scope>
    <source>
        <strain evidence="2 3">DSM 24677</strain>
    </source>
</reference>
<dbReference type="InterPro" id="IPR036844">
    <property type="entry name" value="Hint_dom_sf"/>
</dbReference>
<evidence type="ECO:0000259" key="1">
    <source>
        <dbReference type="Pfam" id="PF13403"/>
    </source>
</evidence>
<accession>A0A1H3IF50</accession>
<evidence type="ECO:0000313" key="2">
    <source>
        <dbReference type="EMBL" id="SDY26311.1"/>
    </source>
</evidence>
<dbReference type="Gene3D" id="2.170.16.10">
    <property type="entry name" value="Hedgehog/Intein (Hint) domain"/>
    <property type="match status" value="1"/>
</dbReference>
<dbReference type="EMBL" id="FNPR01000001">
    <property type="protein sequence ID" value="SDY26311.1"/>
    <property type="molecule type" value="Genomic_DNA"/>
</dbReference>
<dbReference type="InterPro" id="IPR028992">
    <property type="entry name" value="Hedgehog/Intein_dom"/>
</dbReference>
<dbReference type="SUPFAM" id="SSF51294">
    <property type="entry name" value="Hedgehog/intein (Hint) domain"/>
    <property type="match status" value="1"/>
</dbReference>
<proteinExistence type="predicted"/>
<evidence type="ECO:0000313" key="3">
    <source>
        <dbReference type="Proteomes" id="UP000199026"/>
    </source>
</evidence>
<dbReference type="Pfam" id="PF13403">
    <property type="entry name" value="Hint_2"/>
    <property type="match status" value="1"/>
</dbReference>
<name>A0A1H3IF50_9RHOB</name>